<keyword evidence="2" id="KW-0732">Signal</keyword>
<evidence type="ECO:0000313" key="3">
    <source>
        <dbReference type="EMBL" id="EEE50796.1"/>
    </source>
</evidence>
<dbReference type="Proteomes" id="UP000007752">
    <property type="component" value="Chromosome 10"/>
</dbReference>
<gene>
    <name evidence="3" type="ORF">OsJ_31162</name>
</gene>
<proteinExistence type="predicted"/>
<dbReference type="Gramene" id="Os11t0438000-01">
    <property type="protein sequence ID" value="Os11t0438000-01"/>
    <property type="gene ID" value="Os11g0438000"/>
</dbReference>
<dbReference type="AlphaFoldDB" id="A0A8J8XCE9"/>
<accession>A0A8J8XCE9</accession>
<evidence type="ECO:0000256" key="2">
    <source>
        <dbReference type="SAM" id="SignalP"/>
    </source>
</evidence>
<evidence type="ECO:0000256" key="1">
    <source>
        <dbReference type="SAM" id="MobiDB-lite"/>
    </source>
</evidence>
<reference evidence="3" key="2">
    <citation type="submission" date="2008-12" db="EMBL/GenBank/DDBJ databases">
        <title>Improved gene annotation of the rice (Oryza sativa) genomes.</title>
        <authorList>
            <person name="Wang J."/>
            <person name="Li R."/>
            <person name="Fan W."/>
            <person name="Huang Q."/>
            <person name="Zhang J."/>
            <person name="Zhou Y."/>
            <person name="Hu Y."/>
            <person name="Zi S."/>
            <person name="Li J."/>
            <person name="Ni P."/>
            <person name="Zheng H."/>
            <person name="Zhang Y."/>
            <person name="Zhao M."/>
            <person name="Hao Q."/>
            <person name="McDermott J."/>
            <person name="Samudrala R."/>
            <person name="Kristiansen K."/>
            <person name="Wong G.K.-S."/>
        </authorList>
    </citation>
    <scope>NUCLEOTIDE SEQUENCE</scope>
</reference>
<feature type="compositionally biased region" description="Pro residues" evidence="1">
    <location>
        <begin position="41"/>
        <end position="72"/>
    </location>
</feature>
<feature type="region of interest" description="Disordered" evidence="1">
    <location>
        <begin position="30"/>
        <end position="83"/>
    </location>
</feature>
<reference evidence="3" key="1">
    <citation type="journal article" date="2005" name="PLoS Biol.">
        <title>The genomes of Oryza sativa: a history of duplications.</title>
        <authorList>
            <person name="Yu J."/>
            <person name="Wang J."/>
            <person name="Lin W."/>
            <person name="Li S."/>
            <person name="Li H."/>
            <person name="Zhou J."/>
            <person name="Ni P."/>
            <person name="Dong W."/>
            <person name="Hu S."/>
            <person name="Zeng C."/>
            <person name="Zhang J."/>
            <person name="Zhang Y."/>
            <person name="Li R."/>
            <person name="Xu Z."/>
            <person name="Li S."/>
            <person name="Li X."/>
            <person name="Zheng H."/>
            <person name="Cong L."/>
            <person name="Lin L."/>
            <person name="Yin J."/>
            <person name="Geng J."/>
            <person name="Li G."/>
            <person name="Shi J."/>
            <person name="Liu J."/>
            <person name="Lv H."/>
            <person name="Li J."/>
            <person name="Wang J."/>
            <person name="Deng Y."/>
            <person name="Ran L."/>
            <person name="Shi X."/>
            <person name="Wang X."/>
            <person name="Wu Q."/>
            <person name="Li C."/>
            <person name="Ren X."/>
            <person name="Wang J."/>
            <person name="Wang X."/>
            <person name="Li D."/>
            <person name="Liu D."/>
            <person name="Zhang X."/>
            <person name="Ji Z."/>
            <person name="Zhao W."/>
            <person name="Sun Y."/>
            <person name="Zhang Z."/>
            <person name="Bao J."/>
            <person name="Han Y."/>
            <person name="Dong L."/>
            <person name="Ji J."/>
            <person name="Chen P."/>
            <person name="Wu S."/>
            <person name="Liu J."/>
            <person name="Xiao Y."/>
            <person name="Bu D."/>
            <person name="Tan J."/>
            <person name="Yang L."/>
            <person name="Ye C."/>
            <person name="Zhang J."/>
            <person name="Xu J."/>
            <person name="Zhou Y."/>
            <person name="Yu Y."/>
            <person name="Zhang B."/>
            <person name="Zhuang S."/>
            <person name="Wei H."/>
            <person name="Liu B."/>
            <person name="Lei M."/>
            <person name="Yu H."/>
            <person name="Li Y."/>
            <person name="Xu H."/>
            <person name="Wei S."/>
            <person name="He X."/>
            <person name="Fang L."/>
            <person name="Zhang Z."/>
            <person name="Zhang Y."/>
            <person name="Huang X."/>
            <person name="Su Z."/>
            <person name="Tong W."/>
            <person name="Li J."/>
            <person name="Tong Z."/>
            <person name="Li S."/>
            <person name="Ye J."/>
            <person name="Wang L."/>
            <person name="Fang L."/>
            <person name="Lei T."/>
            <person name="Chen C."/>
            <person name="Chen H."/>
            <person name="Xu Z."/>
            <person name="Li H."/>
            <person name="Huang H."/>
            <person name="Zhang F."/>
            <person name="Xu H."/>
            <person name="Li N."/>
            <person name="Zhao C."/>
            <person name="Li S."/>
            <person name="Dong L."/>
            <person name="Huang Y."/>
            <person name="Li L."/>
            <person name="Xi Y."/>
            <person name="Qi Q."/>
            <person name="Li W."/>
            <person name="Zhang B."/>
            <person name="Hu W."/>
            <person name="Zhang Y."/>
            <person name="Tian X."/>
            <person name="Jiao Y."/>
            <person name="Liang X."/>
            <person name="Jin J."/>
            <person name="Gao L."/>
            <person name="Zheng W."/>
            <person name="Hao B."/>
            <person name="Liu S."/>
            <person name="Wang W."/>
            <person name="Yuan L."/>
            <person name="Cao M."/>
            <person name="McDermott J."/>
            <person name="Samudrala R."/>
            <person name="Wang J."/>
            <person name="Wong G.K."/>
            <person name="Yang H."/>
        </authorList>
    </citation>
    <scope>NUCLEOTIDE SEQUENCE [LARGE SCALE GENOMIC DNA]</scope>
</reference>
<name>A0A8J8XCE9_ORYSJ</name>
<feature type="signal peptide" evidence="2">
    <location>
        <begin position="1"/>
        <end position="25"/>
    </location>
</feature>
<dbReference type="EMBL" id="CM000147">
    <property type="protein sequence ID" value="EEE50796.1"/>
    <property type="molecule type" value="Genomic_DNA"/>
</dbReference>
<protein>
    <submittedName>
        <fullName evidence="3">Uncharacterized protein</fullName>
    </submittedName>
</protein>
<feature type="chain" id="PRO_5035151669" evidence="2">
    <location>
        <begin position="26"/>
        <end position="126"/>
    </location>
</feature>
<organism evidence="3">
    <name type="scientific">Oryza sativa subsp. japonica</name>
    <name type="common">Rice</name>
    <dbReference type="NCBI Taxonomy" id="39947"/>
    <lineage>
        <taxon>Eukaryota</taxon>
        <taxon>Viridiplantae</taxon>
        <taxon>Streptophyta</taxon>
        <taxon>Embryophyta</taxon>
        <taxon>Tracheophyta</taxon>
        <taxon>Spermatophyta</taxon>
        <taxon>Magnoliopsida</taxon>
        <taxon>Liliopsida</taxon>
        <taxon>Poales</taxon>
        <taxon>Poaceae</taxon>
        <taxon>BOP clade</taxon>
        <taxon>Oryzoideae</taxon>
        <taxon>Oryzeae</taxon>
        <taxon>Oryzinae</taxon>
        <taxon>Oryza</taxon>
        <taxon>Oryza sativa</taxon>
    </lineage>
</organism>
<sequence>MRRLCSSTHADFATSLLLLPMCTEATSSPELCRRSAASSPETPPPDPASSPPPRQPQPHPPPPPSSPPPRPASSPSATAGADVLPIRRYRSPCRHRRRCLCCLAPLPISCHAAVLGQCAYTLGAEQ</sequence>
<dbReference type="HOGENOM" id="CLU_1698418_0_0_1"/>